<keyword evidence="1" id="KW-1133">Transmembrane helix</keyword>
<dbReference type="Proteomes" id="UP000826195">
    <property type="component" value="Unassembled WGS sequence"/>
</dbReference>
<evidence type="ECO:0000313" key="3">
    <source>
        <dbReference type="Proteomes" id="UP000826195"/>
    </source>
</evidence>
<organism evidence="2 3">
    <name type="scientific">Cotesia glomerata</name>
    <name type="common">Lepidopteran parasitic wasp</name>
    <name type="synonym">Apanteles glomeratus</name>
    <dbReference type="NCBI Taxonomy" id="32391"/>
    <lineage>
        <taxon>Eukaryota</taxon>
        <taxon>Metazoa</taxon>
        <taxon>Ecdysozoa</taxon>
        <taxon>Arthropoda</taxon>
        <taxon>Hexapoda</taxon>
        <taxon>Insecta</taxon>
        <taxon>Pterygota</taxon>
        <taxon>Neoptera</taxon>
        <taxon>Endopterygota</taxon>
        <taxon>Hymenoptera</taxon>
        <taxon>Apocrita</taxon>
        <taxon>Ichneumonoidea</taxon>
        <taxon>Braconidae</taxon>
        <taxon>Microgastrinae</taxon>
        <taxon>Cotesia</taxon>
    </lineage>
</organism>
<gene>
    <name evidence="2" type="ORF">KQX54_008228</name>
</gene>
<proteinExistence type="predicted"/>
<name>A0AAV7J532_COTGL</name>
<keyword evidence="1" id="KW-0812">Transmembrane</keyword>
<evidence type="ECO:0000256" key="1">
    <source>
        <dbReference type="SAM" id="Phobius"/>
    </source>
</evidence>
<comment type="caution">
    <text evidence="2">The sequence shown here is derived from an EMBL/GenBank/DDBJ whole genome shotgun (WGS) entry which is preliminary data.</text>
</comment>
<keyword evidence="3" id="KW-1185">Reference proteome</keyword>
<feature type="transmembrane region" description="Helical" evidence="1">
    <location>
        <begin position="56"/>
        <end position="80"/>
    </location>
</feature>
<accession>A0AAV7J532</accession>
<feature type="transmembrane region" description="Helical" evidence="1">
    <location>
        <begin position="92"/>
        <end position="112"/>
    </location>
</feature>
<dbReference type="AlphaFoldDB" id="A0AAV7J532"/>
<keyword evidence="1" id="KW-0472">Membrane</keyword>
<dbReference type="EMBL" id="JAHXZJ010000001">
    <property type="protein sequence ID" value="KAH0567299.1"/>
    <property type="molecule type" value="Genomic_DNA"/>
</dbReference>
<evidence type="ECO:0000313" key="2">
    <source>
        <dbReference type="EMBL" id="KAH0567299.1"/>
    </source>
</evidence>
<reference evidence="2 3" key="1">
    <citation type="journal article" date="2021" name="J. Hered.">
        <title>A chromosome-level genome assembly of the parasitoid wasp, Cotesia glomerata (Hymenoptera: Braconidae).</title>
        <authorList>
            <person name="Pinto B.J."/>
            <person name="Weis J.J."/>
            <person name="Gamble T."/>
            <person name="Ode P.J."/>
            <person name="Paul R."/>
            <person name="Zaspel J.M."/>
        </authorList>
    </citation>
    <scope>NUCLEOTIDE SEQUENCE [LARGE SCALE GENOMIC DNA]</scope>
    <source>
        <strain evidence="2">CgM1</strain>
    </source>
</reference>
<sequence length="117" mass="13664">MFWLNVRRIVSFYDRVPRKLPDDTTNTRKDDLLFIPVSYMYSDTFVSTQIVRCISYYCYIYLNIMQIIPSIVATSVYACAHPLIEFESKSDGWWPLLLVLRLMRTAVLAVAVREAKG</sequence>
<protein>
    <submittedName>
        <fullName evidence="2">Uncharacterized protein</fullName>
    </submittedName>
</protein>